<evidence type="ECO:0008006" key="3">
    <source>
        <dbReference type="Google" id="ProtNLM"/>
    </source>
</evidence>
<protein>
    <recommendedName>
        <fullName evidence="3">DUF1835 domain-containing protein</fullName>
    </recommendedName>
</protein>
<proteinExistence type="predicted"/>
<evidence type="ECO:0000313" key="1">
    <source>
        <dbReference type="EMBL" id="UOE41773.1"/>
    </source>
</evidence>
<reference evidence="1 2" key="1">
    <citation type="submission" date="2022-03" db="EMBL/GenBank/DDBJ databases">
        <title>Chryseobacterium sp. isolated from particulate matters in swine house.</title>
        <authorList>
            <person name="Won M."/>
            <person name="Kim S.-J."/>
            <person name="Kwon S.-W."/>
        </authorList>
    </citation>
    <scope>NUCLEOTIDE SEQUENCE [LARGE SCALE GENOMIC DNA]</scope>
    <source>
        <strain evidence="1 2">SC2-2</strain>
    </source>
</reference>
<sequence length="229" mass="27312">MKRFHILNGDCLAEIFPKEIEGERIIWRECTVSEAEFFVNREKYLSKNFGAEEADYLNKVLSEFHRIKKITFDSEVYFWFEDDLFCQVNLWFLLKELPRNIEEVYVVLPTVKDEEKRWRGFSAHDSELLTESLQNAIKIDESDLNLVHELWNAFSAGDYETLKNLSHSEQKFSRKLREVIIANENRFNGQLIKQIRELPQNDFVELFKNFSEKYGVYGFGDLQLKKYLP</sequence>
<dbReference type="Proteomes" id="UP000831460">
    <property type="component" value="Chromosome"/>
</dbReference>
<gene>
    <name evidence="1" type="ORF">MTP09_03815</name>
</gene>
<organism evidence="1 2">
    <name type="scientific">Chryseobacterium suipulveris</name>
    <dbReference type="NCBI Taxonomy" id="2929800"/>
    <lineage>
        <taxon>Bacteria</taxon>
        <taxon>Pseudomonadati</taxon>
        <taxon>Bacteroidota</taxon>
        <taxon>Flavobacteriia</taxon>
        <taxon>Flavobacteriales</taxon>
        <taxon>Weeksellaceae</taxon>
        <taxon>Chryseobacterium group</taxon>
        <taxon>Chryseobacterium</taxon>
    </lineage>
</organism>
<keyword evidence="2" id="KW-1185">Reference proteome</keyword>
<dbReference type="EMBL" id="CP094532">
    <property type="protein sequence ID" value="UOE41773.1"/>
    <property type="molecule type" value="Genomic_DNA"/>
</dbReference>
<name>A0ABY4BVN9_9FLAO</name>
<accession>A0ABY4BVN9</accession>
<evidence type="ECO:0000313" key="2">
    <source>
        <dbReference type="Proteomes" id="UP000831460"/>
    </source>
</evidence>
<dbReference type="RefSeq" id="WP_243550684.1">
    <property type="nucleotide sequence ID" value="NZ_CP094532.1"/>
</dbReference>